<accession>A0A3D8S6L0</accession>
<feature type="transmembrane region" description="Helical" evidence="3">
    <location>
        <begin position="164"/>
        <end position="183"/>
    </location>
</feature>
<dbReference type="Proteomes" id="UP000256645">
    <property type="component" value="Unassembled WGS sequence"/>
</dbReference>
<dbReference type="PRINTS" id="PR00625">
    <property type="entry name" value="JDOMAIN"/>
</dbReference>
<evidence type="ECO:0000259" key="4">
    <source>
        <dbReference type="PROSITE" id="PS50076"/>
    </source>
</evidence>
<dbReference type="GO" id="GO:0036503">
    <property type="term" value="P:ERAD pathway"/>
    <property type="evidence" value="ECO:0007669"/>
    <property type="project" value="TreeGrafter"/>
</dbReference>
<sequence length="356" mass="40380">MSSALLSLAGWTFLPNLVTGWVQTIWYGITIRVGDPKPAPGSPQYIAHRRRIHLLVVSAYLLYTLYEADWEIRRASDFYQDLSVAHSATEREIKSRFRRLAAIHHPDKVSSPSSDGYFVHLKLAQDTLLNPAKRFAYERFGPDIIQWQRCSTIRDYLVQGLQSVIPYYGIAAIFMYLLGLLGYVEWGKYWRWLTIVILCVFELHTISRPYFPSIAATFINPFLTTFTSHPPYLPFQIIQLARKMSITLFIAFSQIGPLLQPASATPASANPELLLRQQLDRLENAAKAGDLEASRLMGLEMSPFAGDPQALSTVKGKIREWLVQNTIRSDPEVRDAIGRQLKKRRTDAPAGARGNR</sequence>
<dbReference type="STRING" id="1849047.A0A3D8S6L0"/>
<gene>
    <name evidence="5" type="ORF">BP6252_03059</name>
</gene>
<feature type="region of interest" description="Disordered" evidence="2">
    <location>
        <begin position="334"/>
        <end position="356"/>
    </location>
</feature>
<evidence type="ECO:0000256" key="1">
    <source>
        <dbReference type="ARBA" id="ARBA00023186"/>
    </source>
</evidence>
<dbReference type="PANTHER" id="PTHR44360">
    <property type="entry name" value="DNAJ HOMOLOG SUBFAMILY B MEMBER 9"/>
    <property type="match status" value="1"/>
</dbReference>
<dbReference type="GO" id="GO:0051087">
    <property type="term" value="F:protein-folding chaperone binding"/>
    <property type="evidence" value="ECO:0007669"/>
    <property type="project" value="TreeGrafter"/>
</dbReference>
<dbReference type="EMBL" id="PDLM01000003">
    <property type="protein sequence ID" value="RDW81947.1"/>
    <property type="molecule type" value="Genomic_DNA"/>
</dbReference>
<dbReference type="SMART" id="SM00271">
    <property type="entry name" value="DnaJ"/>
    <property type="match status" value="1"/>
</dbReference>
<dbReference type="InterPro" id="IPR001623">
    <property type="entry name" value="DnaJ_domain"/>
</dbReference>
<reference evidence="5 6" key="1">
    <citation type="journal article" date="2018" name="IMA Fungus">
        <title>IMA Genome-F 9: Draft genome sequence of Annulohypoxylon stygium, Aspergillus mulundensis, Berkeleyomyces basicola (syn. Thielaviopsis basicola), Ceratocystis smalleyi, two Cercospora beticola strains, Coleophoma cylindrospora, Fusarium fracticaudum, Phialophora cf. hyalina, and Morchella septimelata.</title>
        <authorList>
            <person name="Wingfield B.D."/>
            <person name="Bills G.F."/>
            <person name="Dong Y."/>
            <person name="Huang W."/>
            <person name="Nel W.J."/>
            <person name="Swalarsk-Parry B.S."/>
            <person name="Vaghefi N."/>
            <person name="Wilken P.M."/>
            <person name="An Z."/>
            <person name="de Beer Z.W."/>
            <person name="De Vos L."/>
            <person name="Chen L."/>
            <person name="Duong T.A."/>
            <person name="Gao Y."/>
            <person name="Hammerbacher A."/>
            <person name="Kikkert J.R."/>
            <person name="Li Y."/>
            <person name="Li H."/>
            <person name="Li K."/>
            <person name="Li Q."/>
            <person name="Liu X."/>
            <person name="Ma X."/>
            <person name="Naidoo K."/>
            <person name="Pethybridge S.J."/>
            <person name="Sun J."/>
            <person name="Steenkamp E.T."/>
            <person name="van der Nest M.A."/>
            <person name="van Wyk S."/>
            <person name="Wingfield M.J."/>
            <person name="Xiong C."/>
            <person name="Yue Q."/>
            <person name="Zhang X."/>
        </authorList>
    </citation>
    <scope>NUCLEOTIDE SEQUENCE [LARGE SCALE GENOMIC DNA]</scope>
    <source>
        <strain evidence="5 6">BP6252</strain>
    </source>
</reference>
<dbReference type="Pfam" id="PF00226">
    <property type="entry name" value="DnaJ"/>
    <property type="match status" value="1"/>
</dbReference>
<dbReference type="PANTHER" id="PTHR44360:SF1">
    <property type="entry name" value="DNAJ HOMOLOG SUBFAMILY B MEMBER 9"/>
    <property type="match status" value="1"/>
</dbReference>
<keyword evidence="3" id="KW-1133">Transmembrane helix</keyword>
<dbReference type="InterPro" id="IPR051948">
    <property type="entry name" value="Hsp70_co-chaperone_J-domain"/>
</dbReference>
<keyword evidence="1" id="KW-0143">Chaperone</keyword>
<protein>
    <recommendedName>
        <fullName evidence="4">J domain-containing protein</fullName>
    </recommendedName>
</protein>
<evidence type="ECO:0000256" key="3">
    <source>
        <dbReference type="SAM" id="Phobius"/>
    </source>
</evidence>
<dbReference type="SUPFAM" id="SSF46565">
    <property type="entry name" value="Chaperone J-domain"/>
    <property type="match status" value="1"/>
</dbReference>
<keyword evidence="6" id="KW-1185">Reference proteome</keyword>
<dbReference type="PROSITE" id="PS50076">
    <property type="entry name" value="DNAJ_2"/>
    <property type="match status" value="1"/>
</dbReference>
<feature type="domain" description="J" evidence="4">
    <location>
        <begin position="77"/>
        <end position="141"/>
    </location>
</feature>
<dbReference type="GO" id="GO:0051787">
    <property type="term" value="F:misfolded protein binding"/>
    <property type="evidence" value="ECO:0007669"/>
    <property type="project" value="TreeGrafter"/>
</dbReference>
<dbReference type="Gene3D" id="1.10.287.110">
    <property type="entry name" value="DnaJ domain"/>
    <property type="match status" value="1"/>
</dbReference>
<dbReference type="AlphaFoldDB" id="A0A3D8S6L0"/>
<dbReference type="InterPro" id="IPR036869">
    <property type="entry name" value="J_dom_sf"/>
</dbReference>
<comment type="caution">
    <text evidence="5">The sequence shown here is derived from an EMBL/GenBank/DDBJ whole genome shotgun (WGS) entry which is preliminary data.</text>
</comment>
<proteinExistence type="predicted"/>
<keyword evidence="3" id="KW-0472">Membrane</keyword>
<dbReference type="GO" id="GO:0005783">
    <property type="term" value="C:endoplasmic reticulum"/>
    <property type="evidence" value="ECO:0007669"/>
    <property type="project" value="TreeGrafter"/>
</dbReference>
<evidence type="ECO:0000313" key="5">
    <source>
        <dbReference type="EMBL" id="RDW81947.1"/>
    </source>
</evidence>
<dbReference type="OrthoDB" id="436519at2759"/>
<keyword evidence="3" id="KW-0812">Transmembrane</keyword>
<evidence type="ECO:0000256" key="2">
    <source>
        <dbReference type="SAM" id="MobiDB-lite"/>
    </source>
</evidence>
<organism evidence="5 6">
    <name type="scientific">Coleophoma cylindrospora</name>
    <dbReference type="NCBI Taxonomy" id="1849047"/>
    <lineage>
        <taxon>Eukaryota</taxon>
        <taxon>Fungi</taxon>
        <taxon>Dikarya</taxon>
        <taxon>Ascomycota</taxon>
        <taxon>Pezizomycotina</taxon>
        <taxon>Leotiomycetes</taxon>
        <taxon>Helotiales</taxon>
        <taxon>Dermateaceae</taxon>
        <taxon>Coleophoma</taxon>
    </lineage>
</organism>
<name>A0A3D8S6L0_9HELO</name>
<dbReference type="CDD" id="cd06257">
    <property type="entry name" value="DnaJ"/>
    <property type="match status" value="1"/>
</dbReference>
<evidence type="ECO:0000313" key="6">
    <source>
        <dbReference type="Proteomes" id="UP000256645"/>
    </source>
</evidence>